<dbReference type="InterPro" id="IPR050642">
    <property type="entry name" value="PDH_E1_Alpha_Subunit"/>
</dbReference>
<dbReference type="InterPro" id="IPR001017">
    <property type="entry name" value="DH_E1"/>
</dbReference>
<keyword evidence="3" id="KW-0786">Thiamine pyrophosphate</keyword>
<dbReference type="InterPro" id="IPR029061">
    <property type="entry name" value="THDP-binding"/>
</dbReference>
<evidence type="ECO:0000256" key="1">
    <source>
        <dbReference type="ARBA" id="ARBA00001964"/>
    </source>
</evidence>
<dbReference type="GO" id="GO:0004739">
    <property type="term" value="F:pyruvate dehydrogenase (acetyl-transferring) activity"/>
    <property type="evidence" value="ECO:0007669"/>
    <property type="project" value="TreeGrafter"/>
</dbReference>
<dbReference type="PATRIC" id="fig|626937.4.peg.2555"/>
<dbReference type="RefSeq" id="WP_066740028.1">
    <property type="nucleotide sequence ID" value="NZ_CABMOF010000015.1"/>
</dbReference>
<accession>A0A136Q1E5</accession>
<reference evidence="5 6" key="1">
    <citation type="submission" date="2016-02" db="EMBL/GenBank/DDBJ databases">
        <authorList>
            <person name="Wen L."/>
            <person name="He K."/>
            <person name="Yang H."/>
        </authorList>
    </citation>
    <scope>NUCLEOTIDE SEQUENCE [LARGE SCALE GENOMIC DNA]</scope>
    <source>
        <strain evidence="5 6">DSM 22607</strain>
    </source>
</reference>
<dbReference type="EMBL" id="LSZW01000064">
    <property type="protein sequence ID" value="KXK64518.1"/>
    <property type="molecule type" value="Genomic_DNA"/>
</dbReference>
<feature type="domain" description="Dehydrogenase E1 component" evidence="4">
    <location>
        <begin position="36"/>
        <end position="330"/>
    </location>
</feature>
<dbReference type="SUPFAM" id="SSF52518">
    <property type="entry name" value="Thiamin diphosphate-binding fold (THDP-binding)"/>
    <property type="match status" value="1"/>
</dbReference>
<dbReference type="GO" id="GO:0006086">
    <property type="term" value="P:pyruvate decarboxylation to acetyl-CoA"/>
    <property type="evidence" value="ECO:0007669"/>
    <property type="project" value="TreeGrafter"/>
</dbReference>
<dbReference type="PANTHER" id="PTHR11516:SF60">
    <property type="entry name" value="PYRUVATE DEHYDROGENASE E1 COMPONENT SUBUNIT ALPHA"/>
    <property type="match status" value="1"/>
</dbReference>
<evidence type="ECO:0000256" key="3">
    <source>
        <dbReference type="ARBA" id="ARBA00023052"/>
    </source>
</evidence>
<dbReference type="STRING" id="626937.HMPREF3293_02597"/>
<comment type="cofactor">
    <cofactor evidence="1">
        <name>thiamine diphosphate</name>
        <dbReference type="ChEBI" id="CHEBI:58937"/>
    </cofactor>
</comment>
<keyword evidence="6" id="KW-1185">Reference proteome</keyword>
<evidence type="ECO:0000313" key="6">
    <source>
        <dbReference type="Proteomes" id="UP000070366"/>
    </source>
</evidence>
<organism evidence="5 6">
    <name type="scientific">Christensenella minuta</name>
    <dbReference type="NCBI Taxonomy" id="626937"/>
    <lineage>
        <taxon>Bacteria</taxon>
        <taxon>Bacillati</taxon>
        <taxon>Bacillota</taxon>
        <taxon>Clostridia</taxon>
        <taxon>Christensenellales</taxon>
        <taxon>Christensenellaceae</taxon>
        <taxon>Christensenella</taxon>
    </lineage>
</organism>
<dbReference type="Pfam" id="PF00676">
    <property type="entry name" value="E1_dh"/>
    <property type="match status" value="1"/>
</dbReference>
<proteinExistence type="predicted"/>
<evidence type="ECO:0000256" key="2">
    <source>
        <dbReference type="ARBA" id="ARBA00023002"/>
    </source>
</evidence>
<evidence type="ECO:0000259" key="4">
    <source>
        <dbReference type="Pfam" id="PF00676"/>
    </source>
</evidence>
<protein>
    <submittedName>
        <fullName evidence="5">Putative TPP-dependent acetoin dehydrogenase complex, E1 component, alpha subunit</fullName>
    </submittedName>
</protein>
<evidence type="ECO:0000313" key="5">
    <source>
        <dbReference type="EMBL" id="KXK64518.1"/>
    </source>
</evidence>
<dbReference type="Proteomes" id="UP000070366">
    <property type="component" value="Unassembled WGS sequence"/>
</dbReference>
<dbReference type="CDD" id="cd02000">
    <property type="entry name" value="TPP_E1_PDC_ADC_BCADC"/>
    <property type="match status" value="1"/>
</dbReference>
<name>A0A136Q1E5_9FIRM</name>
<comment type="caution">
    <text evidence="5">The sequence shown here is derived from an EMBL/GenBank/DDBJ whole genome shotgun (WGS) entry which is preliminary data.</text>
</comment>
<dbReference type="Gene3D" id="3.40.50.970">
    <property type="match status" value="1"/>
</dbReference>
<dbReference type="PANTHER" id="PTHR11516">
    <property type="entry name" value="PYRUVATE DEHYDROGENASE E1 COMPONENT, ALPHA SUBUNIT BACTERIAL AND ORGANELLAR"/>
    <property type="match status" value="1"/>
</dbReference>
<keyword evidence="2" id="KW-0560">Oxidoreductase</keyword>
<dbReference type="KEGG" id="cmiu:B1H56_00485"/>
<dbReference type="AlphaFoldDB" id="A0A136Q1E5"/>
<dbReference type="OrthoDB" id="9766715at2"/>
<gene>
    <name evidence="5" type="ORF">HMPREF3293_02597</name>
</gene>
<sequence>MDKKTQAYVKQTLPALKELRAPEGMPLDEQKRMYRQMCLIREFDSQVKTLWMKNEIYGLAHSYVGAEAIAVGACENLTKDDFITSTHRGHGHTIAKGANTRAMMAELHGKYEGLNRGKGGSMHIADVDIGMLGATGIVGSGMPVAIGSAISAKVLKNDRVTICFHGDGGTNQGVWHESINMAAAWNLPAIFLIENNQYAIATKLGWVARETDLYKRAAGYGIEGVQIDGFNVFDVYNAVKKAVEKARNGGGPTLIEARYIRLLGHFVADDQWYRDLKADEIFWEYEPIKRMKEYFVGNKLLGEEEVNAIQQDAIAEIADAVSYAQNECTEPPADTLYDDIYADGEIIY</sequence>